<keyword evidence="8" id="KW-0969">Cilium</keyword>
<keyword evidence="8" id="KW-0282">Flagellum</keyword>
<dbReference type="NCBIfam" id="TIGR02490">
    <property type="entry name" value="flgF"/>
    <property type="match status" value="1"/>
</dbReference>
<evidence type="ECO:0000256" key="3">
    <source>
        <dbReference type="ARBA" id="ARBA00023143"/>
    </source>
</evidence>
<evidence type="ECO:0000256" key="2">
    <source>
        <dbReference type="ARBA" id="ARBA00009677"/>
    </source>
</evidence>
<accession>A0ABN4X981</accession>
<gene>
    <name evidence="8" type="ORF">BMG03_03265</name>
</gene>
<dbReference type="InterPro" id="IPR001444">
    <property type="entry name" value="Flag_bb_rod_N"/>
</dbReference>
<dbReference type="SUPFAM" id="SSF117143">
    <property type="entry name" value="Flagellar hook protein flgE"/>
    <property type="match status" value="1"/>
</dbReference>
<keyword evidence="8" id="KW-0966">Cell projection</keyword>
<dbReference type="InterPro" id="IPR037925">
    <property type="entry name" value="FlgE/F/G-like"/>
</dbReference>
<dbReference type="EMBL" id="CP019437">
    <property type="protein sequence ID" value="AQS46924.1"/>
    <property type="molecule type" value="Genomic_DNA"/>
</dbReference>
<keyword evidence="9" id="KW-1185">Reference proteome</keyword>
<evidence type="ECO:0000256" key="1">
    <source>
        <dbReference type="ARBA" id="ARBA00004117"/>
    </source>
</evidence>
<proteinExistence type="inferred from homology"/>
<sequence>MDSSNYVSLSLASTLWRSLDISANNMANANTAGFKAERSLNESFESKGNAGAEDDVSYVLDKGSYLDDRQGSLTKTSNPLDVALNGDGWFAYQTPAGQTAFGRDGRLTVDPQGNLVTLSGNRVLDRGGAPIAIPPGEEITISRDGTISGPNSGTIGTLGMFAVPDIQSYSRLGGGLFAAPGGAVPAFTPSETTQVAQGFIEESNVQPVVEMTRMMDIQRSYERAVKLMDEQNNLRQETLRRLGKV</sequence>
<comment type="subcellular location">
    <subcellularLocation>
        <location evidence="1 4">Bacterial flagellum basal body</location>
    </subcellularLocation>
</comment>
<evidence type="ECO:0000259" key="7">
    <source>
        <dbReference type="Pfam" id="PF22692"/>
    </source>
</evidence>
<dbReference type="PANTHER" id="PTHR30435">
    <property type="entry name" value="FLAGELLAR PROTEIN"/>
    <property type="match status" value="1"/>
</dbReference>
<dbReference type="Pfam" id="PF06429">
    <property type="entry name" value="Flg_bbr_C"/>
    <property type="match status" value="1"/>
</dbReference>
<evidence type="ECO:0000259" key="5">
    <source>
        <dbReference type="Pfam" id="PF00460"/>
    </source>
</evidence>
<dbReference type="InterPro" id="IPR053967">
    <property type="entry name" value="LlgE_F_G-like_D1"/>
</dbReference>
<feature type="domain" description="Flagellar hook protein FlgE/F/G-like D1" evidence="7">
    <location>
        <begin position="83"/>
        <end position="148"/>
    </location>
</feature>
<feature type="domain" description="Flagellar basal-body/hook protein C-terminal" evidence="6">
    <location>
        <begin position="196"/>
        <end position="240"/>
    </location>
</feature>
<feature type="domain" description="Flagellar basal body rod protein N-terminal" evidence="5">
    <location>
        <begin position="17"/>
        <end position="35"/>
    </location>
</feature>
<keyword evidence="3 4" id="KW-0975">Bacterial flagellum</keyword>
<name>A0ABN4X981_9RHOB</name>
<comment type="similarity">
    <text evidence="2 4">Belongs to the flagella basal body rod proteins family.</text>
</comment>
<evidence type="ECO:0000259" key="6">
    <source>
        <dbReference type="Pfam" id="PF06429"/>
    </source>
</evidence>
<comment type="subunit">
    <text evidence="4">The basal body constitutes a major portion of the flagellar organelle and consists of five rings (E,L,P,S, and M) mounted on a central rod. The rod consists of about 26 subunits of FlgG in the distal portion, and FlgB, FlgC and FlgF are thought to build up the proximal portion of the rod with about 6 subunits each.</text>
</comment>
<evidence type="ECO:0000313" key="8">
    <source>
        <dbReference type="EMBL" id="AQS46924.1"/>
    </source>
</evidence>
<dbReference type="NCBIfam" id="TIGR03506">
    <property type="entry name" value="FlgEFG_subfam"/>
    <property type="match status" value="1"/>
</dbReference>
<dbReference type="InterPro" id="IPR010930">
    <property type="entry name" value="Flg_bb/hook_C_dom"/>
</dbReference>
<dbReference type="Proteomes" id="UP000185622">
    <property type="component" value="Chromosome"/>
</dbReference>
<dbReference type="InterPro" id="IPR020013">
    <property type="entry name" value="Flagellar_FlgE/F/G"/>
</dbReference>
<organism evidence="8 9">
    <name type="scientific">Thioclava nitratireducens</name>
    <dbReference type="NCBI Taxonomy" id="1915078"/>
    <lineage>
        <taxon>Bacteria</taxon>
        <taxon>Pseudomonadati</taxon>
        <taxon>Pseudomonadota</taxon>
        <taxon>Alphaproteobacteria</taxon>
        <taxon>Rhodobacterales</taxon>
        <taxon>Paracoccaceae</taxon>
        <taxon>Thioclava</taxon>
    </lineage>
</organism>
<dbReference type="Pfam" id="PF00460">
    <property type="entry name" value="Flg_bb_rod"/>
    <property type="match status" value="1"/>
</dbReference>
<dbReference type="PANTHER" id="PTHR30435:SF19">
    <property type="entry name" value="FLAGELLAR BASAL-BODY ROD PROTEIN FLGG"/>
    <property type="match status" value="1"/>
</dbReference>
<dbReference type="RefSeq" id="WP_075776010.1">
    <property type="nucleotide sequence ID" value="NZ_CP019437.1"/>
</dbReference>
<evidence type="ECO:0000313" key="9">
    <source>
        <dbReference type="Proteomes" id="UP000185622"/>
    </source>
</evidence>
<reference evidence="8 9" key="1">
    <citation type="submission" date="2017-01" db="EMBL/GenBank/DDBJ databases">
        <title>The complete genome sequence of a sulfur-oxidizing marine bacterium Thioclava sp. 25B10_4T.</title>
        <authorList>
            <person name="Liu Y."/>
            <person name="Lai Q."/>
            <person name="Shao Z."/>
        </authorList>
    </citation>
    <scope>NUCLEOTIDE SEQUENCE [LARGE SCALE GENOMIC DNA]</scope>
    <source>
        <strain evidence="8 9">25B10_4</strain>
    </source>
</reference>
<evidence type="ECO:0000256" key="4">
    <source>
        <dbReference type="RuleBase" id="RU362116"/>
    </source>
</evidence>
<protein>
    <recommendedName>
        <fullName evidence="4">Flagellar basal-body rod protein FlgF</fullName>
    </recommendedName>
</protein>
<dbReference type="Pfam" id="PF22692">
    <property type="entry name" value="LlgE_F_G_D1"/>
    <property type="match status" value="1"/>
</dbReference>
<dbReference type="InterPro" id="IPR012836">
    <property type="entry name" value="FlgF"/>
</dbReference>